<dbReference type="InParanoid" id="A0A251UXG7"/>
<dbReference type="EMBL" id="CM007893">
    <property type="protein sequence ID" value="OTG28057.1"/>
    <property type="molecule type" value="Genomic_DNA"/>
</dbReference>
<protein>
    <submittedName>
        <fullName evidence="2">Uncharacterized protein</fullName>
    </submittedName>
</protein>
<dbReference type="AlphaFoldDB" id="A0A251UXG7"/>
<dbReference type="EMBL" id="MNCJ02000319">
    <property type="protein sequence ID" value="KAF5809781.1"/>
    <property type="molecule type" value="Genomic_DNA"/>
</dbReference>
<reference evidence="1" key="3">
    <citation type="submission" date="2020-06" db="EMBL/GenBank/DDBJ databases">
        <title>Helianthus annuus Genome sequencing and assembly Release 2.</title>
        <authorList>
            <person name="Gouzy J."/>
            <person name="Langlade N."/>
            <person name="Munos S."/>
        </authorList>
    </citation>
    <scope>NUCLEOTIDE SEQUENCE</scope>
    <source>
        <tissue evidence="1">Leaves</tissue>
    </source>
</reference>
<dbReference type="Gramene" id="mRNA:HanXRQr2_Chr04g0161451">
    <property type="protein sequence ID" value="mRNA:HanXRQr2_Chr04g0161451"/>
    <property type="gene ID" value="HanXRQr2_Chr04g0161451"/>
</dbReference>
<organism evidence="2 3">
    <name type="scientific">Helianthus annuus</name>
    <name type="common">Common sunflower</name>
    <dbReference type="NCBI Taxonomy" id="4232"/>
    <lineage>
        <taxon>Eukaryota</taxon>
        <taxon>Viridiplantae</taxon>
        <taxon>Streptophyta</taxon>
        <taxon>Embryophyta</taxon>
        <taxon>Tracheophyta</taxon>
        <taxon>Spermatophyta</taxon>
        <taxon>Magnoliopsida</taxon>
        <taxon>eudicotyledons</taxon>
        <taxon>Gunneridae</taxon>
        <taxon>Pentapetalae</taxon>
        <taxon>asterids</taxon>
        <taxon>campanulids</taxon>
        <taxon>Asterales</taxon>
        <taxon>Asteraceae</taxon>
        <taxon>Asteroideae</taxon>
        <taxon>Heliantheae alliance</taxon>
        <taxon>Heliantheae</taxon>
        <taxon>Helianthus</taxon>
    </lineage>
</organism>
<proteinExistence type="predicted"/>
<gene>
    <name evidence="2" type="ORF">HannXRQ_Chr04g0106901</name>
    <name evidence="1" type="ORF">HanXRQr2_Chr04g0161451</name>
</gene>
<reference evidence="1 3" key="1">
    <citation type="journal article" date="2017" name="Nature">
        <title>The sunflower genome provides insights into oil metabolism, flowering and Asterid evolution.</title>
        <authorList>
            <person name="Badouin H."/>
            <person name="Gouzy J."/>
            <person name="Grassa C.J."/>
            <person name="Murat F."/>
            <person name="Staton S.E."/>
            <person name="Cottret L."/>
            <person name="Lelandais-Briere C."/>
            <person name="Owens G.L."/>
            <person name="Carrere S."/>
            <person name="Mayjonade B."/>
            <person name="Legrand L."/>
            <person name="Gill N."/>
            <person name="Kane N.C."/>
            <person name="Bowers J.E."/>
            <person name="Hubner S."/>
            <person name="Bellec A."/>
            <person name="Berard A."/>
            <person name="Berges H."/>
            <person name="Blanchet N."/>
            <person name="Boniface M.C."/>
            <person name="Brunel D."/>
            <person name="Catrice O."/>
            <person name="Chaidir N."/>
            <person name="Claudel C."/>
            <person name="Donnadieu C."/>
            <person name="Faraut T."/>
            <person name="Fievet G."/>
            <person name="Helmstetter N."/>
            <person name="King M."/>
            <person name="Knapp S.J."/>
            <person name="Lai Z."/>
            <person name="Le Paslier M.C."/>
            <person name="Lippi Y."/>
            <person name="Lorenzon L."/>
            <person name="Mandel J.R."/>
            <person name="Marage G."/>
            <person name="Marchand G."/>
            <person name="Marquand E."/>
            <person name="Bret-Mestries E."/>
            <person name="Morien E."/>
            <person name="Nambeesan S."/>
            <person name="Nguyen T."/>
            <person name="Pegot-Espagnet P."/>
            <person name="Pouilly N."/>
            <person name="Raftis F."/>
            <person name="Sallet E."/>
            <person name="Schiex T."/>
            <person name="Thomas J."/>
            <person name="Vandecasteele C."/>
            <person name="Vares D."/>
            <person name="Vear F."/>
            <person name="Vautrin S."/>
            <person name="Crespi M."/>
            <person name="Mangin B."/>
            <person name="Burke J.M."/>
            <person name="Salse J."/>
            <person name="Munos S."/>
            <person name="Vincourt P."/>
            <person name="Rieseberg L.H."/>
            <person name="Langlade N.B."/>
        </authorList>
    </citation>
    <scope>NUCLEOTIDE SEQUENCE [LARGE SCALE GENOMIC DNA]</scope>
    <source>
        <strain evidence="3">cv. SF193</strain>
        <tissue evidence="1">Leaves</tissue>
    </source>
</reference>
<evidence type="ECO:0000313" key="2">
    <source>
        <dbReference type="EMBL" id="OTG28057.1"/>
    </source>
</evidence>
<evidence type="ECO:0000313" key="3">
    <source>
        <dbReference type="Proteomes" id="UP000215914"/>
    </source>
</evidence>
<sequence>MVFPNDFKEEQAPYHQKSHHNSLNFLKDTLGFHIHFKIFQIARFPAPLSLWRFQIWI</sequence>
<accession>A0A251UXG7</accession>
<dbReference type="Proteomes" id="UP000215914">
    <property type="component" value="Chromosome 4"/>
</dbReference>
<reference evidence="2" key="2">
    <citation type="submission" date="2017-02" db="EMBL/GenBank/DDBJ databases">
        <title>Sunflower complete genome.</title>
        <authorList>
            <person name="Langlade N."/>
            <person name="Munos S."/>
        </authorList>
    </citation>
    <scope>NUCLEOTIDE SEQUENCE [LARGE SCALE GENOMIC DNA]</scope>
    <source>
        <tissue evidence="2">Leaves</tissue>
    </source>
</reference>
<name>A0A251UXG7_HELAN</name>
<keyword evidence="3" id="KW-1185">Reference proteome</keyword>
<evidence type="ECO:0000313" key="1">
    <source>
        <dbReference type="EMBL" id="KAF5809781.1"/>
    </source>
</evidence>